<dbReference type="RefSeq" id="WP_124964506.1">
    <property type="nucleotide sequence ID" value="NZ_RRAZ01000009.1"/>
</dbReference>
<keyword evidence="14" id="KW-1185">Reference proteome</keyword>
<keyword evidence="11" id="KW-0472">Membrane</keyword>
<name>A0A3P3DQT2_9RHOB</name>
<dbReference type="GO" id="GO:0005524">
    <property type="term" value="F:ATP binding"/>
    <property type="evidence" value="ECO:0007669"/>
    <property type="project" value="UniProtKB-KW"/>
</dbReference>
<evidence type="ECO:0000313" key="14">
    <source>
        <dbReference type="Proteomes" id="UP000282125"/>
    </source>
</evidence>
<dbReference type="PANTHER" id="PTHR45453:SF1">
    <property type="entry name" value="PHOSPHATE REGULON SENSOR PROTEIN PHOR"/>
    <property type="match status" value="1"/>
</dbReference>
<dbReference type="SUPFAM" id="SSF55874">
    <property type="entry name" value="ATPase domain of HSP90 chaperone/DNA topoisomerase II/histidine kinase"/>
    <property type="match status" value="1"/>
</dbReference>
<dbReference type="EC" id="2.7.13.3" evidence="3"/>
<dbReference type="Gene3D" id="1.10.287.130">
    <property type="match status" value="1"/>
</dbReference>
<evidence type="ECO:0000256" key="5">
    <source>
        <dbReference type="ARBA" id="ARBA00022553"/>
    </source>
</evidence>
<comment type="caution">
    <text evidence="13">The sequence shown here is derived from an EMBL/GenBank/DDBJ whole genome shotgun (WGS) entry which is preliminary data.</text>
</comment>
<dbReference type="PANTHER" id="PTHR45453">
    <property type="entry name" value="PHOSPHATE REGULON SENSOR PROTEIN PHOR"/>
    <property type="match status" value="1"/>
</dbReference>
<keyword evidence="9" id="KW-0067">ATP-binding</keyword>
<accession>A0A3P3DQT2</accession>
<dbReference type="CDD" id="cd00082">
    <property type="entry name" value="HisKA"/>
    <property type="match status" value="1"/>
</dbReference>
<dbReference type="SUPFAM" id="SSF47384">
    <property type="entry name" value="Homodimeric domain of signal transducing histidine kinase"/>
    <property type="match status" value="1"/>
</dbReference>
<evidence type="ECO:0000313" key="13">
    <source>
        <dbReference type="EMBL" id="RRH75882.1"/>
    </source>
</evidence>
<reference evidence="13 14" key="1">
    <citation type="submission" date="2018-11" db="EMBL/GenBank/DDBJ databases">
        <title>Gemmobacter sp. nov., YIM 102744-1 draft genome.</title>
        <authorList>
            <person name="Li G."/>
            <person name="Jiang Y."/>
        </authorList>
    </citation>
    <scope>NUCLEOTIDE SEQUENCE [LARGE SCALE GENOMIC DNA]</scope>
    <source>
        <strain evidence="13 14">YIM 102744-1</strain>
    </source>
</reference>
<dbReference type="InterPro" id="IPR050351">
    <property type="entry name" value="BphY/WalK/GraS-like"/>
</dbReference>
<keyword evidence="4" id="KW-1003">Cell membrane</keyword>
<keyword evidence="10" id="KW-0902">Two-component regulatory system</keyword>
<dbReference type="OrthoDB" id="9813151at2"/>
<evidence type="ECO:0000256" key="2">
    <source>
        <dbReference type="ARBA" id="ARBA00004236"/>
    </source>
</evidence>
<comment type="catalytic activity">
    <reaction evidence="1">
        <text>ATP + protein L-histidine = ADP + protein N-phospho-L-histidine.</text>
        <dbReference type="EC" id="2.7.13.3"/>
    </reaction>
</comment>
<dbReference type="PRINTS" id="PR00344">
    <property type="entry name" value="BCTRLSENSOR"/>
</dbReference>
<evidence type="ECO:0000259" key="12">
    <source>
        <dbReference type="PROSITE" id="PS50109"/>
    </source>
</evidence>
<sequence length="341" mass="37318">MVAPGELIDAVPLPMLLIGQDERIARINAPARAVFGDCEGRHYLIVIRQPEPASAIERALRGEAAGALSWRNSGAGRERHYQGKVTALSDGSVSFAFQDVSDVEHAADMRRDFVANVSHELRTPLTALMGFVETLRGAAKDDPAARDRFLGIMEREALRMNRLVGELLSLSRVEAEERVRPTARIEPQTLVLSALNTLRPMADAAGVSLETDFAKSLPAIRADFDQMTQVLHNLIENAVKYGGSGGRVQVSLRLLPHDAQLRGPAVSIAVRDFGEGIPAIHLPRLTERFYRVDSHRSREKGGTGLGLAIVKHILNRHRGRLKIESREGEGSSFQIILPAAD</sequence>
<dbReference type="SMART" id="SM00387">
    <property type="entry name" value="HATPase_c"/>
    <property type="match status" value="1"/>
</dbReference>
<dbReference type="GO" id="GO:0016036">
    <property type="term" value="P:cellular response to phosphate starvation"/>
    <property type="evidence" value="ECO:0007669"/>
    <property type="project" value="TreeGrafter"/>
</dbReference>
<evidence type="ECO:0000256" key="1">
    <source>
        <dbReference type="ARBA" id="ARBA00000085"/>
    </source>
</evidence>
<dbReference type="InterPro" id="IPR003594">
    <property type="entry name" value="HATPase_dom"/>
</dbReference>
<evidence type="ECO:0000256" key="3">
    <source>
        <dbReference type="ARBA" id="ARBA00012438"/>
    </source>
</evidence>
<organism evidence="13 14">
    <name type="scientific">Falsigemmobacter faecalis</name>
    <dbReference type="NCBI Taxonomy" id="2488730"/>
    <lineage>
        <taxon>Bacteria</taxon>
        <taxon>Pseudomonadati</taxon>
        <taxon>Pseudomonadota</taxon>
        <taxon>Alphaproteobacteria</taxon>
        <taxon>Rhodobacterales</taxon>
        <taxon>Paracoccaceae</taxon>
        <taxon>Falsigemmobacter</taxon>
    </lineage>
</organism>
<keyword evidence="7" id="KW-0547">Nucleotide-binding</keyword>
<dbReference type="InterPro" id="IPR005467">
    <property type="entry name" value="His_kinase_dom"/>
</dbReference>
<evidence type="ECO:0000256" key="4">
    <source>
        <dbReference type="ARBA" id="ARBA00022475"/>
    </source>
</evidence>
<feature type="domain" description="Histidine kinase" evidence="12">
    <location>
        <begin position="116"/>
        <end position="341"/>
    </location>
</feature>
<keyword evidence="8 13" id="KW-0418">Kinase</keyword>
<evidence type="ECO:0000256" key="8">
    <source>
        <dbReference type="ARBA" id="ARBA00022777"/>
    </source>
</evidence>
<dbReference type="PROSITE" id="PS50109">
    <property type="entry name" value="HIS_KIN"/>
    <property type="match status" value="1"/>
</dbReference>
<dbReference type="InterPro" id="IPR004358">
    <property type="entry name" value="Sig_transdc_His_kin-like_C"/>
</dbReference>
<comment type="subcellular location">
    <subcellularLocation>
        <location evidence="2">Cell membrane</location>
    </subcellularLocation>
</comment>
<protein>
    <recommendedName>
        <fullName evidence="3">histidine kinase</fullName>
        <ecNumber evidence="3">2.7.13.3</ecNumber>
    </recommendedName>
</protein>
<dbReference type="AlphaFoldDB" id="A0A3P3DQT2"/>
<dbReference type="FunFam" id="3.30.565.10:FF:000006">
    <property type="entry name" value="Sensor histidine kinase WalK"/>
    <property type="match status" value="1"/>
</dbReference>
<evidence type="ECO:0000256" key="9">
    <source>
        <dbReference type="ARBA" id="ARBA00022840"/>
    </source>
</evidence>
<dbReference type="Proteomes" id="UP000282125">
    <property type="component" value="Unassembled WGS sequence"/>
</dbReference>
<dbReference type="Gene3D" id="3.30.565.10">
    <property type="entry name" value="Histidine kinase-like ATPase, C-terminal domain"/>
    <property type="match status" value="1"/>
</dbReference>
<dbReference type="FunFam" id="1.10.287.130:FF:000008">
    <property type="entry name" value="Two-component sensor histidine kinase"/>
    <property type="match status" value="1"/>
</dbReference>
<keyword evidence="5" id="KW-0597">Phosphoprotein</keyword>
<gene>
    <name evidence="13" type="ORF">EG244_07500</name>
</gene>
<evidence type="ECO:0000256" key="10">
    <source>
        <dbReference type="ARBA" id="ARBA00023012"/>
    </source>
</evidence>
<evidence type="ECO:0000256" key="6">
    <source>
        <dbReference type="ARBA" id="ARBA00022679"/>
    </source>
</evidence>
<dbReference type="GO" id="GO:0005886">
    <property type="term" value="C:plasma membrane"/>
    <property type="evidence" value="ECO:0007669"/>
    <property type="project" value="UniProtKB-SubCell"/>
</dbReference>
<dbReference type="EMBL" id="RRAZ01000009">
    <property type="protein sequence ID" value="RRH75882.1"/>
    <property type="molecule type" value="Genomic_DNA"/>
</dbReference>
<proteinExistence type="predicted"/>
<evidence type="ECO:0000256" key="7">
    <source>
        <dbReference type="ARBA" id="ARBA00022741"/>
    </source>
</evidence>
<dbReference type="SMART" id="SM00388">
    <property type="entry name" value="HisKA"/>
    <property type="match status" value="1"/>
</dbReference>
<dbReference type="GO" id="GO:0004721">
    <property type="term" value="F:phosphoprotein phosphatase activity"/>
    <property type="evidence" value="ECO:0007669"/>
    <property type="project" value="TreeGrafter"/>
</dbReference>
<dbReference type="Pfam" id="PF00512">
    <property type="entry name" value="HisKA"/>
    <property type="match status" value="1"/>
</dbReference>
<keyword evidence="6" id="KW-0808">Transferase</keyword>
<dbReference type="Pfam" id="PF02518">
    <property type="entry name" value="HATPase_c"/>
    <property type="match status" value="1"/>
</dbReference>
<dbReference type="InterPro" id="IPR003661">
    <property type="entry name" value="HisK_dim/P_dom"/>
</dbReference>
<dbReference type="InterPro" id="IPR036097">
    <property type="entry name" value="HisK_dim/P_sf"/>
</dbReference>
<dbReference type="GO" id="GO:0000155">
    <property type="term" value="F:phosphorelay sensor kinase activity"/>
    <property type="evidence" value="ECO:0007669"/>
    <property type="project" value="InterPro"/>
</dbReference>
<dbReference type="InterPro" id="IPR036890">
    <property type="entry name" value="HATPase_C_sf"/>
</dbReference>
<evidence type="ECO:0000256" key="11">
    <source>
        <dbReference type="ARBA" id="ARBA00023136"/>
    </source>
</evidence>